<reference evidence="1 2" key="1">
    <citation type="submission" date="2014-02" db="EMBL/GenBank/DDBJ databases">
        <authorList>
            <person name="Sears C."/>
            <person name="Carroll K."/>
            <person name="Sack B.R."/>
            <person name="Qadri F."/>
            <person name="Myers L.L."/>
            <person name="Chung G.-T."/>
            <person name="Escheverria P."/>
            <person name="Fraser C.M."/>
            <person name="Sadzewicz L."/>
            <person name="Shefchek K.A."/>
            <person name="Tallon L."/>
            <person name="Das S.P."/>
            <person name="Daugherty S."/>
            <person name="Mongodin E.F."/>
        </authorList>
    </citation>
    <scope>NUCLEOTIDE SEQUENCE [LARGE SCALE GENOMIC DNA]</scope>
    <source>
        <strain evidence="1 2">2-F-2 #4</strain>
    </source>
</reference>
<gene>
    <name evidence="1" type="ORF">M076_3533</name>
</gene>
<dbReference type="AlphaFoldDB" id="A0A015YA04"/>
<accession>A0A015YA04</accession>
<evidence type="ECO:0000313" key="2">
    <source>
        <dbReference type="Proteomes" id="UP000022272"/>
    </source>
</evidence>
<proteinExistence type="predicted"/>
<organism evidence="1 2">
    <name type="scientific">Bacteroides fragilis str. 2-F-2 #4</name>
    <dbReference type="NCBI Taxonomy" id="1339280"/>
    <lineage>
        <taxon>Bacteria</taxon>
        <taxon>Pseudomonadati</taxon>
        <taxon>Bacteroidota</taxon>
        <taxon>Bacteroidia</taxon>
        <taxon>Bacteroidales</taxon>
        <taxon>Bacteroidaceae</taxon>
        <taxon>Bacteroides</taxon>
    </lineage>
</organism>
<dbReference type="PATRIC" id="fig|1339280.3.peg.3378"/>
<sequence>MFMIRKYTHHLMSCKGMSENFEMNLFCSKIKKVWVVYGICVESASL</sequence>
<evidence type="ECO:0000313" key="1">
    <source>
        <dbReference type="EMBL" id="EXZ43305.1"/>
    </source>
</evidence>
<comment type="caution">
    <text evidence="1">The sequence shown here is derived from an EMBL/GenBank/DDBJ whole genome shotgun (WGS) entry which is preliminary data.</text>
</comment>
<dbReference type="Proteomes" id="UP000022272">
    <property type="component" value="Unassembled WGS sequence"/>
</dbReference>
<name>A0A015YA04_BACFG</name>
<protein>
    <submittedName>
        <fullName evidence="1">Uncharacterized protein</fullName>
    </submittedName>
</protein>
<dbReference type="EMBL" id="JGDM01000080">
    <property type="protein sequence ID" value="EXZ43305.1"/>
    <property type="molecule type" value="Genomic_DNA"/>
</dbReference>